<feature type="compositionally biased region" description="Polar residues" evidence="1">
    <location>
        <begin position="398"/>
        <end position="424"/>
    </location>
</feature>
<dbReference type="PANTHER" id="PTHR23101">
    <property type="entry name" value="RAB GDP/GTP EXCHANGE FACTOR"/>
    <property type="match status" value="1"/>
</dbReference>
<dbReference type="GO" id="GO:0031267">
    <property type="term" value="F:small GTPase binding"/>
    <property type="evidence" value="ECO:0007669"/>
    <property type="project" value="TreeGrafter"/>
</dbReference>
<dbReference type="EMBL" id="JADGJH010001695">
    <property type="protein sequence ID" value="KAJ3110771.1"/>
    <property type="molecule type" value="Genomic_DNA"/>
</dbReference>
<gene>
    <name evidence="3" type="ORF">HK100_002914</name>
</gene>
<evidence type="ECO:0000313" key="3">
    <source>
        <dbReference type="EMBL" id="KAJ3110771.1"/>
    </source>
</evidence>
<dbReference type="InterPro" id="IPR003123">
    <property type="entry name" value="VPS9"/>
</dbReference>
<feature type="region of interest" description="Disordered" evidence="1">
    <location>
        <begin position="459"/>
        <end position="487"/>
    </location>
</feature>
<protein>
    <recommendedName>
        <fullName evidence="2">VPS9 domain-containing protein</fullName>
    </recommendedName>
</protein>
<dbReference type="Proteomes" id="UP001211907">
    <property type="component" value="Unassembled WGS sequence"/>
</dbReference>
<proteinExistence type="predicted"/>
<dbReference type="SMART" id="SM00167">
    <property type="entry name" value="VPS9"/>
    <property type="match status" value="1"/>
</dbReference>
<evidence type="ECO:0000256" key="1">
    <source>
        <dbReference type="SAM" id="MobiDB-lite"/>
    </source>
</evidence>
<accession>A0AAD5SXL6</accession>
<feature type="domain" description="VPS9" evidence="2">
    <location>
        <begin position="130"/>
        <end position="272"/>
    </location>
</feature>
<reference evidence="3" key="1">
    <citation type="submission" date="2020-05" db="EMBL/GenBank/DDBJ databases">
        <title>Phylogenomic resolution of chytrid fungi.</title>
        <authorList>
            <person name="Stajich J.E."/>
            <person name="Amses K."/>
            <person name="Simmons R."/>
            <person name="Seto K."/>
            <person name="Myers J."/>
            <person name="Bonds A."/>
            <person name="Quandt C.A."/>
            <person name="Barry K."/>
            <person name="Liu P."/>
            <person name="Grigoriev I."/>
            <person name="Longcore J.E."/>
            <person name="James T.Y."/>
        </authorList>
    </citation>
    <scope>NUCLEOTIDE SEQUENCE</scope>
    <source>
        <strain evidence="3">JEL0513</strain>
    </source>
</reference>
<feature type="region of interest" description="Disordered" evidence="1">
    <location>
        <begin position="375"/>
        <end position="427"/>
    </location>
</feature>
<evidence type="ECO:0000259" key="2">
    <source>
        <dbReference type="PROSITE" id="PS51205"/>
    </source>
</evidence>
<dbReference type="Pfam" id="PF02204">
    <property type="entry name" value="VPS9"/>
    <property type="match status" value="1"/>
</dbReference>
<dbReference type="PANTHER" id="PTHR23101:SF25">
    <property type="entry name" value="GTPASE-ACTIVATING PROTEIN AND VPS9 DOMAIN-CONTAINING PROTEIN 1"/>
    <property type="match status" value="1"/>
</dbReference>
<dbReference type="Pfam" id="PF18151">
    <property type="entry name" value="DUF5601"/>
    <property type="match status" value="1"/>
</dbReference>
<evidence type="ECO:0000313" key="4">
    <source>
        <dbReference type="Proteomes" id="UP001211907"/>
    </source>
</evidence>
<dbReference type="SUPFAM" id="SSF109993">
    <property type="entry name" value="VPS9 domain"/>
    <property type="match status" value="1"/>
</dbReference>
<feature type="region of interest" description="Disordered" evidence="1">
    <location>
        <begin position="1"/>
        <end position="28"/>
    </location>
</feature>
<feature type="compositionally biased region" description="Low complexity" evidence="1">
    <location>
        <begin position="12"/>
        <end position="28"/>
    </location>
</feature>
<name>A0AAD5SXL6_9FUNG</name>
<feature type="region of interest" description="Disordered" evidence="1">
    <location>
        <begin position="543"/>
        <end position="573"/>
    </location>
</feature>
<keyword evidence="4" id="KW-1185">Reference proteome</keyword>
<dbReference type="InterPro" id="IPR041545">
    <property type="entry name" value="DUF5601"/>
</dbReference>
<organism evidence="3 4">
    <name type="scientific">Physocladia obscura</name>
    <dbReference type="NCBI Taxonomy" id="109957"/>
    <lineage>
        <taxon>Eukaryota</taxon>
        <taxon>Fungi</taxon>
        <taxon>Fungi incertae sedis</taxon>
        <taxon>Chytridiomycota</taxon>
        <taxon>Chytridiomycota incertae sedis</taxon>
        <taxon>Chytridiomycetes</taxon>
        <taxon>Chytridiales</taxon>
        <taxon>Chytriomycetaceae</taxon>
        <taxon>Physocladia</taxon>
    </lineage>
</organism>
<dbReference type="GO" id="GO:0005085">
    <property type="term" value="F:guanyl-nucleotide exchange factor activity"/>
    <property type="evidence" value="ECO:0007669"/>
    <property type="project" value="InterPro"/>
</dbReference>
<feature type="compositionally biased region" description="Basic and acidic residues" evidence="1">
    <location>
        <begin position="462"/>
        <end position="472"/>
    </location>
</feature>
<sequence>METSNDNETNDASSINANSPSASKKSIPSKILDRGDSFFVERLKLPDAASLLTELKLFLASFAARSLSTNEQRRVIAAFLEAIYAASLENPAFANVINDDELEFIREGWEKLVMMKLHDIVFGAKGTDEPKMERHLLNKLAAFSWVEERHLDIPYNFHLDTNSSALAATVNELGKLKAYRCPKDKLTVLMNVIDLTVVAIQQQNDTAGNDLLLPVIILALFRAKAGDIISNVNYVLRFRSKTYIDAGQVQYCLTTLMSAITFIYSMTLASLTLDPSERDARKLQVPATYHAPNFTTVSKTAAPIRGSQTHASAFINNNNATASISGFASQMFSTTTKALGETASVLRGAAGVVGGTVDGFAQGLIAGFKEDSSSGELIVGHPNAKRDDGANATRESSENNSGSSVPIEIQSSTRSVTPSLTGSPSGAAKAGTAFANGLKASQKVALKLFSIPVAAISGSSSRNEETHPHSDSNHTATASQRGIAADSDNNRLAFEELLTDREQIALEDYEMQLALALSLSEGGDKVDDGDKIPTGFLVGTSHENTAMQFDEEDDEIPLVSRRKNNIGKEPRVE</sequence>
<feature type="compositionally biased region" description="Polar residues" evidence="1">
    <location>
        <begin position="1"/>
        <end position="11"/>
    </location>
</feature>
<dbReference type="InterPro" id="IPR037191">
    <property type="entry name" value="VPS9_dom_sf"/>
</dbReference>
<dbReference type="PROSITE" id="PS51205">
    <property type="entry name" value="VPS9"/>
    <property type="match status" value="1"/>
</dbReference>
<dbReference type="GO" id="GO:0005829">
    <property type="term" value="C:cytosol"/>
    <property type="evidence" value="ECO:0007669"/>
    <property type="project" value="TreeGrafter"/>
</dbReference>
<dbReference type="Gene3D" id="1.20.1050.80">
    <property type="entry name" value="VPS9 domain"/>
    <property type="match status" value="1"/>
</dbReference>
<dbReference type="InterPro" id="IPR045046">
    <property type="entry name" value="Vps9-like"/>
</dbReference>
<dbReference type="Gene3D" id="1.10.246.120">
    <property type="match status" value="1"/>
</dbReference>
<dbReference type="GO" id="GO:0016192">
    <property type="term" value="P:vesicle-mediated transport"/>
    <property type="evidence" value="ECO:0007669"/>
    <property type="project" value="InterPro"/>
</dbReference>
<dbReference type="AlphaFoldDB" id="A0AAD5SXL6"/>
<comment type="caution">
    <text evidence="3">The sequence shown here is derived from an EMBL/GenBank/DDBJ whole genome shotgun (WGS) entry which is preliminary data.</text>
</comment>
<dbReference type="GO" id="GO:0030139">
    <property type="term" value="C:endocytic vesicle"/>
    <property type="evidence" value="ECO:0007669"/>
    <property type="project" value="TreeGrafter"/>
</dbReference>